<dbReference type="InterPro" id="IPR029058">
    <property type="entry name" value="AB_hydrolase_fold"/>
</dbReference>
<proteinExistence type="inferred from homology"/>
<dbReference type="GO" id="GO:0016787">
    <property type="term" value="F:hydrolase activity"/>
    <property type="evidence" value="ECO:0007669"/>
    <property type="project" value="UniProtKB-KW"/>
</dbReference>
<dbReference type="Gene3D" id="3.40.50.1820">
    <property type="entry name" value="alpha/beta hydrolase"/>
    <property type="match status" value="1"/>
</dbReference>
<dbReference type="OrthoDB" id="190201at2759"/>
<dbReference type="EMBL" id="BGZK01000043">
    <property type="protein sequence ID" value="GBP10884.1"/>
    <property type="molecule type" value="Genomic_DNA"/>
</dbReference>
<keyword evidence="4" id="KW-1185">Reference proteome</keyword>
<dbReference type="SUPFAM" id="SSF53474">
    <property type="entry name" value="alpha/beta-Hydrolases"/>
    <property type="match status" value="1"/>
</dbReference>
<dbReference type="AlphaFoldDB" id="A0A4C1T9S8"/>
<dbReference type="InterPro" id="IPR050266">
    <property type="entry name" value="AB_hydrolase_sf"/>
</dbReference>
<dbReference type="GO" id="GO:0016020">
    <property type="term" value="C:membrane"/>
    <property type="evidence" value="ECO:0007669"/>
    <property type="project" value="TreeGrafter"/>
</dbReference>
<keyword evidence="2 3" id="KW-0378">Hydrolase</keyword>
<dbReference type="PANTHER" id="PTHR43798:SF14">
    <property type="entry name" value="SERINE HYDROLASE-LIKE PROTEIN DDB_G0286239"/>
    <property type="match status" value="1"/>
</dbReference>
<accession>A0A4C1T9S8</accession>
<dbReference type="PANTHER" id="PTHR43798">
    <property type="entry name" value="MONOACYLGLYCEROL LIPASE"/>
    <property type="match status" value="1"/>
</dbReference>
<dbReference type="Proteomes" id="UP000299102">
    <property type="component" value="Unassembled WGS sequence"/>
</dbReference>
<evidence type="ECO:0000256" key="2">
    <source>
        <dbReference type="ARBA" id="ARBA00022801"/>
    </source>
</evidence>
<comment type="similarity">
    <text evidence="1">Belongs to the AB hydrolase superfamily.</text>
</comment>
<comment type="caution">
    <text evidence="3">The sequence shown here is derived from an EMBL/GenBank/DDBJ whole genome shotgun (WGS) entry which is preliminary data.</text>
</comment>
<protein>
    <submittedName>
        <fullName evidence="3">Serine hydrolase-like protein</fullName>
    </submittedName>
</protein>
<reference evidence="3 4" key="1">
    <citation type="journal article" date="2019" name="Commun. Biol.">
        <title>The bagworm genome reveals a unique fibroin gene that provides high tensile strength.</title>
        <authorList>
            <person name="Kono N."/>
            <person name="Nakamura H."/>
            <person name="Ohtoshi R."/>
            <person name="Tomita M."/>
            <person name="Numata K."/>
            <person name="Arakawa K."/>
        </authorList>
    </citation>
    <scope>NUCLEOTIDE SEQUENCE [LARGE SCALE GENOMIC DNA]</scope>
</reference>
<name>A0A4C1T9S8_EUMVA</name>
<evidence type="ECO:0000313" key="3">
    <source>
        <dbReference type="EMBL" id="GBP10884.1"/>
    </source>
</evidence>
<gene>
    <name evidence="3" type="primary">serhl</name>
    <name evidence="3" type="ORF">EVAR_5464_1</name>
</gene>
<dbReference type="STRING" id="151549.A0A4C1T9S8"/>
<organism evidence="3 4">
    <name type="scientific">Eumeta variegata</name>
    <name type="common">Bagworm moth</name>
    <name type="synonym">Eumeta japonica</name>
    <dbReference type="NCBI Taxonomy" id="151549"/>
    <lineage>
        <taxon>Eukaryota</taxon>
        <taxon>Metazoa</taxon>
        <taxon>Ecdysozoa</taxon>
        <taxon>Arthropoda</taxon>
        <taxon>Hexapoda</taxon>
        <taxon>Insecta</taxon>
        <taxon>Pterygota</taxon>
        <taxon>Neoptera</taxon>
        <taxon>Endopterygota</taxon>
        <taxon>Lepidoptera</taxon>
        <taxon>Glossata</taxon>
        <taxon>Ditrysia</taxon>
        <taxon>Tineoidea</taxon>
        <taxon>Psychidae</taxon>
        <taxon>Oiketicinae</taxon>
        <taxon>Eumeta</taxon>
    </lineage>
</organism>
<evidence type="ECO:0000313" key="4">
    <source>
        <dbReference type="Proteomes" id="UP000299102"/>
    </source>
</evidence>
<evidence type="ECO:0000256" key="1">
    <source>
        <dbReference type="ARBA" id="ARBA00008645"/>
    </source>
</evidence>
<sequence length="171" mass="19485">MREWCNELMEMANISLTKVLSQAKPFICNLYLHARHIHSIPVKEVKIPTQWGFIAGKLWGNDQQRPILALHGWQDNAGTWDTLIPLLPKEYSFLAIDFPGHGQSSWYPPGWQSLTRLRTAFGDKHNAQCKTTICNCFEEFKPGCVNFSEEFCDGHLAISVKNKNIDAVPND</sequence>